<evidence type="ECO:0000313" key="4">
    <source>
        <dbReference type="EMBL" id="GHI37880.1"/>
    </source>
</evidence>
<keyword evidence="1" id="KW-0732">Signal</keyword>
<dbReference type="InterPro" id="IPR028994">
    <property type="entry name" value="Integrin_alpha_N"/>
</dbReference>
<comment type="caution">
    <text evidence="4">The sequence shown here is derived from an EMBL/GenBank/DDBJ whole genome shotgun (WGS) entry which is preliminary data.</text>
</comment>
<dbReference type="Gene3D" id="2.130.10.130">
    <property type="entry name" value="Integrin alpha, N-terminal"/>
    <property type="match status" value="1"/>
</dbReference>
<name>A0ABQ3QKS4_9ACTN</name>
<feature type="region of interest" description="Disordered" evidence="2">
    <location>
        <begin position="365"/>
        <end position="389"/>
    </location>
</feature>
<feature type="region of interest" description="Disordered" evidence="2">
    <location>
        <begin position="553"/>
        <end position="573"/>
    </location>
</feature>
<dbReference type="InterPro" id="IPR013517">
    <property type="entry name" value="FG-GAP"/>
</dbReference>
<dbReference type="Gene3D" id="2.40.128.340">
    <property type="match status" value="4"/>
</dbReference>
<dbReference type="RefSeq" id="WP_226598803.1">
    <property type="nucleotide sequence ID" value="NZ_BNDY01000002.1"/>
</dbReference>
<protein>
    <recommendedName>
        <fullName evidence="3">Bulb-type lectin domain-containing protein</fullName>
    </recommendedName>
</protein>
<feature type="domain" description="Bulb-type lectin" evidence="3">
    <location>
        <begin position="961"/>
        <end position="1076"/>
    </location>
</feature>
<keyword evidence="5" id="KW-1185">Reference proteome</keyword>
<evidence type="ECO:0000313" key="5">
    <source>
        <dbReference type="Proteomes" id="UP001050808"/>
    </source>
</evidence>
<evidence type="ECO:0000259" key="3">
    <source>
        <dbReference type="PROSITE" id="PS50927"/>
    </source>
</evidence>
<proteinExistence type="predicted"/>
<dbReference type="PROSITE" id="PS50927">
    <property type="entry name" value="BULB_LECTIN"/>
    <property type="match status" value="1"/>
</dbReference>
<sequence>MTGEEYALQQAKSTGQPYELTSARTEATDTWAQPDGSFSVRQYGQAVRVWRDGVWVATDPTLGFAADGSVVPKASTVAVRFSGGGTGPMLSGAKDGRTLTLSWPKALPKPTLNGNVATYPEVLAGVDLQLKADIEGFSQLLVVKTAEAAKNPELAQLQFATNTVGLDIAKDEETKSLVATDPSGQTVFTSPAPMMWDSSTPANPPTPAAAPVAKRALAAGEAASAPADSFEPGAGAKDAPMDAEITGDKLAITPDQKLLTGSGTTYPVYIDPTWGWGDRQKWSWTRVYNSYPKHSYWNANDVVRVGHESDTNGTSRSFFRVDTSYVSGAQIQSATFRLRNVWSWSCQDAPATLYRTEDISPATTWNNQPKKIGGALSTSKESKGWSPSQCPAGNLEYDATSALRDSVAANEVSLTLGLYAPNENDVNQWKKFDQKTAVLEVKYNNPPKKPDHLTTSPATSCTAGGTIGNTPISVAAHVDDKDTGNLKAHFQVFKTGTAKAVVDTEIPALNNRYASITLPGDAVPSGDYTWKVQTRDQDNATSPWSDTCTFTVDRERPSQPPTITSTVFPSGDKGWPDEPNGNVNDDGHFTFGPNGVKDVVAYHWWTDTDPRVNVSQAGTAWTTGAAPPNAGPHLVYAFSVDKAGNRSDTASYLYYADRNQTRDQPGDLNGDTFKDIWSVDANGTLLTYAGHGNKEFSVATNGGGAFPGQQVAASGDWNEDDKNDLIALERNSESGKNTLRMYPNNGRGVINPQSEDVRTLKVACPKPGVIPPKCRQTPGWTGDDHWSDADQVLGGDFNKDSMPDLLVKQGKQLWVYYGNRTQNLDTVRAHPIPVGGSDWDQFTLVAPGDLNKDGRPDLLMRKNSSGELYRAYGEADPLDPNTAVNYATWGTEGHRTKIDGPLLPQGDYPTLGSSGDFDGDGTADLWGRKADNTVTGWPGLATGSDFTGFGQPFTIDGSVGGRRITPGTRLTSGQSVTSNSAKLTMQADGNLTIASNANKVLWSTNTSGNPGATALIQSDGNITVNKPGDDSTSLWSTNQATNGKPEHLADGFALLQDRGNLVVYNAKGQALWSSGTAVRHDYNGDGRSDVADWYNYADGHDAIHTLLTNSDGTFKAPFEGTVFPNGYFDATKARFTTGDYNGDGRGDVAFLYDYGGGKVKLFTALSKPDGTYQTPLIESWSSPSGWWANDLKLESGDFNGDGRDDLAAWYSYADGSDRLFTFTADVRGGFNPPFDSYYMNAGNWDINKSKFVTGDFNGDGRDDIAALYGYPDGSVKMHTFAATPTGAFQASIQSWGDTATGWGDWNRTSIQAGDFNGDGIDDVVAWYDYADGHDGLHTMIASGSHTGEFAKPIPSLSVPAGWWDVNQSRLIAGDFDGDGRDDLASLYSYGNGSVRMFTFTAKTDNSGTFNMGVSSWSTPSGWNLNEYNIIRPYN</sequence>
<dbReference type="InterPro" id="IPR036426">
    <property type="entry name" value="Bulb-type_lectin_dom_sf"/>
</dbReference>
<dbReference type="Gene3D" id="2.90.10.10">
    <property type="entry name" value="Bulb-type lectin domain"/>
    <property type="match status" value="1"/>
</dbReference>
<dbReference type="SMART" id="SM00108">
    <property type="entry name" value="B_lectin"/>
    <property type="match status" value="1"/>
</dbReference>
<evidence type="ECO:0000256" key="2">
    <source>
        <dbReference type="SAM" id="MobiDB-lite"/>
    </source>
</evidence>
<dbReference type="SUPFAM" id="SSF69318">
    <property type="entry name" value="Integrin alpha N-terminal domain"/>
    <property type="match status" value="2"/>
</dbReference>
<dbReference type="EMBL" id="BNDY01000002">
    <property type="protein sequence ID" value="GHI37880.1"/>
    <property type="molecule type" value="Genomic_DNA"/>
</dbReference>
<reference evidence="4" key="1">
    <citation type="submission" date="2024-05" db="EMBL/GenBank/DDBJ databases">
        <title>Whole genome shotgun sequence of Streptomyces violascens NBRC 12920.</title>
        <authorList>
            <person name="Komaki H."/>
            <person name="Tamura T."/>
        </authorList>
    </citation>
    <scope>NUCLEOTIDE SEQUENCE</scope>
    <source>
        <strain evidence="4">NBRC 12920</strain>
    </source>
</reference>
<gene>
    <name evidence="4" type="ORF">Sviol_22880</name>
</gene>
<organism evidence="4 5">
    <name type="scientific">Streptomyces violascens</name>
    <dbReference type="NCBI Taxonomy" id="67381"/>
    <lineage>
        <taxon>Bacteria</taxon>
        <taxon>Bacillati</taxon>
        <taxon>Actinomycetota</taxon>
        <taxon>Actinomycetes</taxon>
        <taxon>Kitasatosporales</taxon>
        <taxon>Streptomycetaceae</taxon>
        <taxon>Streptomyces</taxon>
    </lineage>
</organism>
<dbReference type="SUPFAM" id="SSF51110">
    <property type="entry name" value="alpha-D-mannose-specific plant lectins"/>
    <property type="match status" value="1"/>
</dbReference>
<dbReference type="PANTHER" id="PTHR46580">
    <property type="entry name" value="SENSOR KINASE-RELATED"/>
    <property type="match status" value="1"/>
</dbReference>
<dbReference type="Proteomes" id="UP001050808">
    <property type="component" value="Unassembled WGS sequence"/>
</dbReference>
<accession>A0ABQ3QKS4</accession>
<dbReference type="InterPro" id="IPR001480">
    <property type="entry name" value="Bulb-type_lectin_dom"/>
</dbReference>
<dbReference type="Pfam" id="PF13517">
    <property type="entry name" value="FG-GAP_3"/>
    <property type="match status" value="3"/>
</dbReference>
<evidence type="ECO:0000256" key="1">
    <source>
        <dbReference type="ARBA" id="ARBA00022729"/>
    </source>
</evidence>
<dbReference type="PANTHER" id="PTHR46580:SF4">
    <property type="entry name" value="ATP_GTP-BINDING PROTEIN"/>
    <property type="match status" value="1"/>
</dbReference>